<proteinExistence type="predicted"/>
<dbReference type="RefSeq" id="WP_131959810.1">
    <property type="nucleotide sequence ID" value="NZ_SMFL01000006.1"/>
</dbReference>
<evidence type="ECO:0000256" key="1">
    <source>
        <dbReference type="SAM" id="SignalP"/>
    </source>
</evidence>
<comment type="caution">
    <text evidence="3">The sequence shown here is derived from an EMBL/GenBank/DDBJ whole genome shotgun (WGS) entry which is preliminary data.</text>
</comment>
<evidence type="ECO:0000313" key="4">
    <source>
        <dbReference type="Proteomes" id="UP000294850"/>
    </source>
</evidence>
<organism evidence="3 4">
    <name type="scientific">Dyadobacter psychrotolerans</name>
    <dbReference type="NCBI Taxonomy" id="2541721"/>
    <lineage>
        <taxon>Bacteria</taxon>
        <taxon>Pseudomonadati</taxon>
        <taxon>Bacteroidota</taxon>
        <taxon>Cytophagia</taxon>
        <taxon>Cytophagales</taxon>
        <taxon>Spirosomataceae</taxon>
        <taxon>Dyadobacter</taxon>
    </lineage>
</organism>
<dbReference type="AlphaFoldDB" id="A0A4R5DS54"/>
<keyword evidence="4" id="KW-1185">Reference proteome</keyword>
<name>A0A4R5DS54_9BACT</name>
<dbReference type="InterPro" id="IPR032710">
    <property type="entry name" value="NTF2-like_dom_sf"/>
</dbReference>
<dbReference type="Pfam" id="PF14534">
    <property type="entry name" value="DUF4440"/>
    <property type="match status" value="1"/>
</dbReference>
<reference evidence="3 4" key="1">
    <citation type="submission" date="2019-03" db="EMBL/GenBank/DDBJ databases">
        <title>Dyadobacter AR-3-6 sp. nov., isolated from arctic soil.</title>
        <authorList>
            <person name="Chaudhary D.K."/>
        </authorList>
    </citation>
    <scope>NUCLEOTIDE SEQUENCE [LARGE SCALE GENOMIC DNA]</scope>
    <source>
        <strain evidence="3 4">AR-3-6</strain>
    </source>
</reference>
<feature type="domain" description="DUF4440" evidence="2">
    <location>
        <begin position="33"/>
        <end position="134"/>
    </location>
</feature>
<dbReference type="OrthoDB" id="956964at2"/>
<accession>A0A4R5DS54</accession>
<dbReference type="EMBL" id="SMFL01000006">
    <property type="protein sequence ID" value="TDE13935.1"/>
    <property type="molecule type" value="Genomic_DNA"/>
</dbReference>
<evidence type="ECO:0000313" key="3">
    <source>
        <dbReference type="EMBL" id="TDE13935.1"/>
    </source>
</evidence>
<evidence type="ECO:0000259" key="2">
    <source>
        <dbReference type="Pfam" id="PF14534"/>
    </source>
</evidence>
<sequence length="143" mass="15355">MKKIIFLTFLVFSGVVVQAQSTAQPIDATDCSNLFFKALLEENGKALDNLLATDFSITSFDGKPINRGLLIQVVAEGYLTIESGMLSGAMTKNLGDVSVITGTWSARGQVQNNGFNNDVAYMTVCVKSGGNWKVSAVQLTPIR</sequence>
<protein>
    <submittedName>
        <fullName evidence="3">Nuclear transport factor 2 family protein</fullName>
    </submittedName>
</protein>
<feature type="signal peptide" evidence="1">
    <location>
        <begin position="1"/>
        <end position="19"/>
    </location>
</feature>
<gene>
    <name evidence="3" type="ORF">E0F88_18825</name>
</gene>
<dbReference type="Proteomes" id="UP000294850">
    <property type="component" value="Unassembled WGS sequence"/>
</dbReference>
<dbReference type="SUPFAM" id="SSF54427">
    <property type="entry name" value="NTF2-like"/>
    <property type="match status" value="1"/>
</dbReference>
<keyword evidence="1" id="KW-0732">Signal</keyword>
<dbReference type="InterPro" id="IPR027843">
    <property type="entry name" value="DUF4440"/>
</dbReference>
<feature type="chain" id="PRO_5020600323" evidence="1">
    <location>
        <begin position="20"/>
        <end position="143"/>
    </location>
</feature>
<dbReference type="Gene3D" id="3.10.450.50">
    <property type="match status" value="1"/>
</dbReference>